<dbReference type="EMBL" id="LS991953">
    <property type="protein sequence ID" value="SYV92405.1"/>
    <property type="molecule type" value="Genomic_DNA"/>
</dbReference>
<dbReference type="Proteomes" id="UP000259328">
    <property type="component" value="Chromosome"/>
</dbReference>
<accession>A0A3B0PC65</accession>
<dbReference type="AlphaFoldDB" id="A0A3B0PC65"/>
<proteinExistence type="predicted"/>
<gene>
    <name evidence="2" type="ORF">NCTC10124_00124</name>
</gene>
<name>A0A3B0PC65_MYCSY</name>
<evidence type="ECO:0000313" key="3">
    <source>
        <dbReference type="Proteomes" id="UP000259328"/>
    </source>
</evidence>
<feature type="domain" description="IgG-blocking virulence" evidence="1">
    <location>
        <begin position="1"/>
        <end position="34"/>
    </location>
</feature>
<organism evidence="2 3">
    <name type="scientific">Mycoplasmopsis synoviae</name>
    <name type="common">Mycoplasma synoviae</name>
    <dbReference type="NCBI Taxonomy" id="2109"/>
    <lineage>
        <taxon>Bacteria</taxon>
        <taxon>Bacillati</taxon>
        <taxon>Mycoplasmatota</taxon>
        <taxon>Mycoplasmoidales</taxon>
        <taxon>Metamycoplasmataceae</taxon>
        <taxon>Mycoplasmopsis</taxon>
    </lineage>
</organism>
<dbReference type="InterPro" id="IPR030942">
    <property type="entry name" value="Mycoplas_M_dom"/>
</dbReference>
<reference evidence="3" key="1">
    <citation type="submission" date="2018-06" db="EMBL/GenBank/DDBJ databases">
        <authorList>
            <consortium name="Pathogen Informatics"/>
        </authorList>
    </citation>
    <scope>NUCLEOTIDE SEQUENCE [LARGE SCALE GENOMIC DNA]</scope>
    <source>
        <strain evidence="3">NCTC10124</strain>
    </source>
</reference>
<dbReference type="Pfam" id="PF26360">
    <property type="entry name" value="MIB_M1"/>
    <property type="match status" value="1"/>
</dbReference>
<evidence type="ECO:0000259" key="1">
    <source>
        <dbReference type="Pfam" id="PF26360"/>
    </source>
</evidence>
<protein>
    <recommendedName>
        <fullName evidence="1">IgG-blocking virulence domain-containing protein</fullName>
    </recommendedName>
</protein>
<feature type="non-terminal residue" evidence="2">
    <location>
        <position position="34"/>
    </location>
</feature>
<sequence>MPDTIKLLNLFFDDTNTDSLVGLKGKRIESLGLW</sequence>
<evidence type="ECO:0000313" key="2">
    <source>
        <dbReference type="EMBL" id="SYV92405.1"/>
    </source>
</evidence>